<keyword evidence="8" id="KW-0496">Mitochondrion</keyword>
<dbReference type="PANTHER" id="PTHR21252">
    <property type="entry name" value="TB1 PROTEIN-RELATED"/>
    <property type="match status" value="1"/>
</dbReference>
<comment type="subcellular location">
    <subcellularLocation>
        <location evidence="1">Mitochondrion outer membrane</location>
        <topology evidence="1">Multi-pass membrane protein</topology>
    </subcellularLocation>
</comment>
<feature type="compositionally biased region" description="Pro residues" evidence="12">
    <location>
        <begin position="18"/>
        <end position="28"/>
    </location>
</feature>
<evidence type="ECO:0000256" key="5">
    <source>
        <dbReference type="ARBA" id="ARBA00022737"/>
    </source>
</evidence>
<dbReference type="InterPro" id="IPR018108">
    <property type="entry name" value="MCP_transmembrane"/>
</dbReference>
<evidence type="ECO:0000256" key="7">
    <source>
        <dbReference type="ARBA" id="ARBA00022989"/>
    </source>
</evidence>
<dbReference type="SUPFAM" id="SSF103506">
    <property type="entry name" value="Mitochondrial carrier"/>
    <property type="match status" value="1"/>
</dbReference>
<evidence type="ECO:0000256" key="10">
    <source>
        <dbReference type="PROSITE-ProRule" id="PRU00282"/>
    </source>
</evidence>
<feature type="region of interest" description="Disordered" evidence="12">
    <location>
        <begin position="1"/>
        <end position="28"/>
    </location>
</feature>
<proteinExistence type="inferred from homology"/>
<dbReference type="AlphaFoldDB" id="A0A7E4UYY4"/>
<comment type="similarity">
    <text evidence="2 11">Belongs to the mitochondrial carrier (TC 2.A.29) family.</text>
</comment>
<dbReference type="PANTHER" id="PTHR21252:SF2">
    <property type="entry name" value="MITOCHONDRIAL OUTER MEMBRANE PROTEIN SLC25A46"/>
    <property type="match status" value="1"/>
</dbReference>
<dbReference type="WBParaSite" id="Pan_g1449.t1">
    <property type="protein sequence ID" value="Pan_g1449.t1"/>
    <property type="gene ID" value="Pan_g1449"/>
</dbReference>
<dbReference type="GO" id="GO:0090149">
    <property type="term" value="P:mitochondrial membrane fission"/>
    <property type="evidence" value="ECO:0007669"/>
    <property type="project" value="InterPro"/>
</dbReference>
<keyword evidence="5" id="KW-0677">Repeat</keyword>
<keyword evidence="3 11" id="KW-0813">Transport</keyword>
<evidence type="ECO:0000313" key="14">
    <source>
        <dbReference type="WBParaSite" id="Pan_g1449.t1"/>
    </source>
</evidence>
<dbReference type="GO" id="GO:0005741">
    <property type="term" value="C:mitochondrial outer membrane"/>
    <property type="evidence" value="ECO:0007669"/>
    <property type="project" value="UniProtKB-SubCell"/>
</dbReference>
<dbReference type="Proteomes" id="UP000492821">
    <property type="component" value="Unassembled WGS sequence"/>
</dbReference>
<evidence type="ECO:0000256" key="11">
    <source>
        <dbReference type="RuleBase" id="RU000488"/>
    </source>
</evidence>
<organism evidence="13 14">
    <name type="scientific">Panagrellus redivivus</name>
    <name type="common">Microworm</name>
    <dbReference type="NCBI Taxonomy" id="6233"/>
    <lineage>
        <taxon>Eukaryota</taxon>
        <taxon>Metazoa</taxon>
        <taxon>Ecdysozoa</taxon>
        <taxon>Nematoda</taxon>
        <taxon>Chromadorea</taxon>
        <taxon>Rhabditida</taxon>
        <taxon>Tylenchina</taxon>
        <taxon>Panagrolaimomorpha</taxon>
        <taxon>Panagrolaimoidea</taxon>
        <taxon>Panagrolaimidae</taxon>
        <taxon>Panagrellus</taxon>
    </lineage>
</organism>
<evidence type="ECO:0000313" key="13">
    <source>
        <dbReference type="Proteomes" id="UP000492821"/>
    </source>
</evidence>
<accession>A0A7E4UYY4</accession>
<evidence type="ECO:0000256" key="4">
    <source>
        <dbReference type="ARBA" id="ARBA00022692"/>
    </source>
</evidence>
<evidence type="ECO:0000256" key="1">
    <source>
        <dbReference type="ARBA" id="ARBA00004374"/>
    </source>
</evidence>
<evidence type="ECO:0000256" key="9">
    <source>
        <dbReference type="ARBA" id="ARBA00023136"/>
    </source>
</evidence>
<dbReference type="InterPro" id="IPR023395">
    <property type="entry name" value="MCP_dom_sf"/>
</dbReference>
<dbReference type="Pfam" id="PF00153">
    <property type="entry name" value="Mito_carr"/>
    <property type="match status" value="1"/>
</dbReference>
<evidence type="ECO:0000256" key="8">
    <source>
        <dbReference type="ARBA" id="ARBA00023128"/>
    </source>
</evidence>
<evidence type="ECO:0000256" key="6">
    <source>
        <dbReference type="ARBA" id="ARBA00022787"/>
    </source>
</evidence>
<keyword evidence="6" id="KW-1000">Mitochondrion outer membrane</keyword>
<feature type="repeat" description="Solcar" evidence="10">
    <location>
        <begin position="254"/>
        <end position="356"/>
    </location>
</feature>
<evidence type="ECO:0000256" key="2">
    <source>
        <dbReference type="ARBA" id="ARBA00006375"/>
    </source>
</evidence>
<keyword evidence="7" id="KW-1133">Transmembrane helix</keyword>
<keyword evidence="13" id="KW-1185">Reference proteome</keyword>
<sequence length="470" mass="51414">MAYLPSSGAPPGYSRGNPFPPPPVPPPTYEVEIPAAAPPRDDAFNSVALSFTNLVNRTLIAHPCTVLRRQCQIHARARRLHLTPVTLVPVVIKMVGTDGFVTLWKGSLGCTVLYGVTYVTEVVLSDVFGLPRSIVYNGSSEKYWKHVLLKAVNCVAMTPFIVSSFVETVRSGSGLGLAENNVMDVLFRGMNRLSYDFFGAKDAGRRFPIVYLAFPTTAYYVGHFLVSRWAYNAIYGMARSYVLRKAPQERTRFHSVLPDLFAAMTSSLTADLIFYPVETVLHRLYIQGTRTLIDNLDTGVGAISLNAKYSGFFDCFSSIVKHEGVWALYSGVGAIALQYCLQFCVFRTVRNIYDYTTSPAPQQPTVNVNNHVRSAGPSSQVAAPSAQFAAVETPSTPKKSPFPTFAQTSASMEGPQLGQIYSNFNETNNIFGGSTSPPVYHNSPVRAGSDLLMMHDGKSDYPAEGSYDVA</sequence>
<protein>
    <submittedName>
        <fullName evidence="14">Solute carrier family 25 member 46</fullName>
    </submittedName>
</protein>
<evidence type="ECO:0000256" key="12">
    <source>
        <dbReference type="SAM" id="MobiDB-lite"/>
    </source>
</evidence>
<reference evidence="14" key="2">
    <citation type="submission" date="2020-10" db="UniProtKB">
        <authorList>
            <consortium name="WormBaseParasite"/>
        </authorList>
    </citation>
    <scope>IDENTIFICATION</scope>
</reference>
<keyword evidence="4 10" id="KW-0812">Transmembrane</keyword>
<dbReference type="InterPro" id="IPR039158">
    <property type="entry name" value="SLC25A46"/>
</dbReference>
<keyword evidence="9 10" id="KW-0472">Membrane</keyword>
<evidence type="ECO:0000256" key="3">
    <source>
        <dbReference type="ARBA" id="ARBA00022448"/>
    </source>
</evidence>
<name>A0A7E4UYY4_PANRE</name>
<reference evidence="13" key="1">
    <citation type="journal article" date="2013" name="Genetics">
        <title>The draft genome and transcriptome of Panagrellus redivivus are shaped by the harsh demands of a free-living lifestyle.</title>
        <authorList>
            <person name="Srinivasan J."/>
            <person name="Dillman A.R."/>
            <person name="Macchietto M.G."/>
            <person name="Heikkinen L."/>
            <person name="Lakso M."/>
            <person name="Fracchia K.M."/>
            <person name="Antoshechkin I."/>
            <person name="Mortazavi A."/>
            <person name="Wong G."/>
            <person name="Sternberg P.W."/>
        </authorList>
    </citation>
    <scope>NUCLEOTIDE SEQUENCE [LARGE SCALE GENOMIC DNA]</scope>
    <source>
        <strain evidence="13">MT8872</strain>
    </source>
</reference>
<dbReference type="Gene3D" id="1.50.40.10">
    <property type="entry name" value="Mitochondrial carrier domain"/>
    <property type="match status" value="1"/>
</dbReference>
<dbReference type="PROSITE" id="PS50920">
    <property type="entry name" value="SOLCAR"/>
    <property type="match status" value="1"/>
</dbReference>